<evidence type="ECO:0000313" key="1">
    <source>
        <dbReference type="EMBL" id="PIT49919.1"/>
    </source>
</evidence>
<organism evidence="1 2">
    <name type="scientific">Snodgrassella alvi</name>
    <dbReference type="NCBI Taxonomy" id="1196083"/>
    <lineage>
        <taxon>Bacteria</taxon>
        <taxon>Pseudomonadati</taxon>
        <taxon>Pseudomonadota</taxon>
        <taxon>Betaproteobacteria</taxon>
        <taxon>Neisseriales</taxon>
        <taxon>Neisseriaceae</taxon>
        <taxon>Snodgrassella</taxon>
    </lineage>
</organism>
<proteinExistence type="predicted"/>
<dbReference type="EMBL" id="MEIP01000004">
    <property type="protein sequence ID" value="PIT49919.1"/>
    <property type="molecule type" value="Genomic_DNA"/>
</dbReference>
<accession>A0A2N9XNL4</accession>
<protein>
    <submittedName>
        <fullName evidence="1">Uncharacterized protein</fullName>
    </submittedName>
</protein>
<dbReference type="RefSeq" id="WP_100138743.1">
    <property type="nucleotide sequence ID" value="NZ_MEIP01000004.1"/>
</dbReference>
<sequence length="204" mass="23774">MSSCDEQLNEDWKPEFGKIFLWPAMDKFGKIAVMVNNCRGDLPKALLSNPHSISLLDPFMEHIFEGLDMYSRYSYKKHGETILDLYSGLKYREYKNRKEIEKEVFEDSKRENVISDEGLPAQKGLFVYYAVEGCTPGEDFVVGYKGKTKMGDYYRYLIPTIYASIEDFTKELRTAIAVSDTVDFTKDRLFDNDKISEYFPRLYS</sequence>
<name>A0A2N9XNL4_9NEIS</name>
<gene>
    <name evidence="1" type="ORF">BHC46_01270</name>
</gene>
<reference evidence="1 2" key="1">
    <citation type="journal article" date="2017" name="MBio">
        <title>Type VI secretion-mediated competition in the bee gut microbiome.</title>
        <authorList>
            <person name="Steele M.I."/>
            <person name="Kwong W.K."/>
            <person name="Powell J.E."/>
            <person name="Whiteley M."/>
            <person name="Moran N.A."/>
        </authorList>
    </citation>
    <scope>NUCLEOTIDE SEQUENCE [LARGE SCALE GENOMIC DNA]</scope>
    <source>
        <strain evidence="1 2">Ruf1-X</strain>
    </source>
</reference>
<comment type="caution">
    <text evidence="1">The sequence shown here is derived from an EMBL/GenBank/DDBJ whole genome shotgun (WGS) entry which is preliminary data.</text>
</comment>
<dbReference type="Proteomes" id="UP000229970">
    <property type="component" value="Unassembled WGS sequence"/>
</dbReference>
<evidence type="ECO:0000313" key="2">
    <source>
        <dbReference type="Proteomes" id="UP000229970"/>
    </source>
</evidence>
<dbReference type="AlphaFoldDB" id="A0A2N9XNL4"/>